<sequence length="485" mass="55099">MKIEFLTEPELEFGGGGQHIDIRFGMMQYKPLDYTSASAPKDIKLGIVGTSETVEGVQTWLESCRNGISAKPSKQPYLFPEFPGFGSESNLPTSLITDSRLNQTIHQREFDKLRNGNNVNEIIRNAVEIFISQLQYLGEKTAIDVLICAVPDKLLDLMAGDNATEASSTADNRANKAEDSKVDFHDLLKAKAMGLKKPTQLILPATYNPTKRRRQQGRVSEVELQDDATRAWNIYTALYYKALGTPWRLLRDPRELTTCYIGISFYKTLDKSKLLTSTAQIFNERGDGVILRGGIAKLSKEDKQPYLPASGASKLLRDALAAYRREHQNLPARVVLHKTSRYISEEFEGFKEALEQHNISSVDFISFDSKSSTRLFRYGKYPPLRGTLLNLDDRSQVLYTRGSVDFFSTYPGQYVPRPLRFRCEDVEQTPKSLAKEILALTKMNWNNTQFDRREPITIRAARQVGSILKYLGTSDQIEPHYRFYM</sequence>
<dbReference type="InterPro" id="IPR003165">
    <property type="entry name" value="Piwi"/>
</dbReference>
<dbReference type="InterPro" id="IPR012337">
    <property type="entry name" value="RNaseH-like_sf"/>
</dbReference>
<keyword evidence="5" id="KW-1185">Reference proteome</keyword>
<feature type="domain" description="Piwi" evidence="3">
    <location>
        <begin position="198"/>
        <end position="473"/>
    </location>
</feature>
<evidence type="ECO:0000259" key="3">
    <source>
        <dbReference type="SMART" id="SM00950"/>
    </source>
</evidence>
<dbReference type="InterPro" id="IPR036397">
    <property type="entry name" value="RNaseH_sf"/>
</dbReference>
<dbReference type="OrthoDB" id="530017at2"/>
<dbReference type="Gene3D" id="3.30.420.10">
    <property type="entry name" value="Ribonuclease H-like superfamily/Ribonuclease H"/>
    <property type="match status" value="1"/>
</dbReference>
<evidence type="ECO:0000313" key="4">
    <source>
        <dbReference type="EMBL" id="KJH69544.1"/>
    </source>
</evidence>
<dbReference type="RefSeq" id="WP_045057111.1">
    <property type="nucleotide sequence ID" value="NZ_CAWMDP010000047.1"/>
</dbReference>
<evidence type="ECO:0000256" key="1">
    <source>
        <dbReference type="ARBA" id="ARBA00035012"/>
    </source>
</evidence>
<comment type="caution">
    <text evidence="4">The sequence shown here is derived from an EMBL/GenBank/DDBJ whole genome shotgun (WGS) entry which is preliminary data.</text>
</comment>
<dbReference type="EMBL" id="JYON01000040">
    <property type="protein sequence ID" value="KJH69544.1"/>
    <property type="molecule type" value="Genomic_DNA"/>
</dbReference>
<proteinExistence type="inferred from homology"/>
<dbReference type="STRING" id="1618023.UH38_23350"/>
<dbReference type="PATRIC" id="fig|1618023.3.peg.4198"/>
<dbReference type="GO" id="GO:0003676">
    <property type="term" value="F:nucleic acid binding"/>
    <property type="evidence" value="ECO:0007669"/>
    <property type="project" value="InterPro"/>
</dbReference>
<evidence type="ECO:0000256" key="2">
    <source>
        <dbReference type="ARBA" id="ARBA00035032"/>
    </source>
</evidence>
<dbReference type="SMART" id="SM00950">
    <property type="entry name" value="Piwi"/>
    <property type="match status" value="1"/>
</dbReference>
<dbReference type="SUPFAM" id="SSF53098">
    <property type="entry name" value="Ribonuclease H-like"/>
    <property type="match status" value="1"/>
</dbReference>
<dbReference type="CDD" id="cd04659">
    <property type="entry name" value="Piwi_piwi-like_ProArk"/>
    <property type="match status" value="1"/>
</dbReference>
<reference evidence="4 5" key="1">
    <citation type="submission" date="2015-02" db="EMBL/GenBank/DDBJ databases">
        <title>Draft genome of a novel marine cyanobacterium (Chroococcales) isolated from South Atlantic Ocean.</title>
        <authorList>
            <person name="Rigonato J."/>
            <person name="Alvarenga D.O."/>
            <person name="Branco L.H."/>
            <person name="Varani A.M."/>
            <person name="Brandini F.P."/>
            <person name="Fiore M.F."/>
        </authorList>
    </citation>
    <scope>NUCLEOTIDE SEQUENCE [LARGE SCALE GENOMIC DNA]</scope>
    <source>
        <strain evidence="4 5">CENA595</strain>
    </source>
</reference>
<protein>
    <recommendedName>
        <fullName evidence="2">Protein argonaute</fullName>
    </recommendedName>
</protein>
<dbReference type="Proteomes" id="UP000032452">
    <property type="component" value="Unassembled WGS sequence"/>
</dbReference>
<dbReference type="Pfam" id="PF02171">
    <property type="entry name" value="Piwi"/>
    <property type="match status" value="1"/>
</dbReference>
<organism evidence="4 5">
    <name type="scientific">Aliterella atlantica CENA595</name>
    <dbReference type="NCBI Taxonomy" id="1618023"/>
    <lineage>
        <taxon>Bacteria</taxon>
        <taxon>Bacillati</taxon>
        <taxon>Cyanobacteriota</taxon>
        <taxon>Cyanophyceae</taxon>
        <taxon>Chroococcidiopsidales</taxon>
        <taxon>Aliterellaceae</taxon>
        <taxon>Aliterella</taxon>
    </lineage>
</organism>
<accession>A0A0D8ZM77</accession>
<gene>
    <name evidence="4" type="ORF">UH38_23350</name>
</gene>
<comment type="similarity">
    <text evidence="1">Belongs to the argonaute family. Long pAgo subfamily.</text>
</comment>
<evidence type="ECO:0000313" key="5">
    <source>
        <dbReference type="Proteomes" id="UP000032452"/>
    </source>
</evidence>
<name>A0A0D8ZM77_9CYAN</name>
<dbReference type="AlphaFoldDB" id="A0A0D8ZM77"/>